<dbReference type="PROSITE" id="PS50983">
    <property type="entry name" value="FE_B12_PBP"/>
    <property type="match status" value="1"/>
</dbReference>
<feature type="region of interest" description="Disordered" evidence="5">
    <location>
        <begin position="33"/>
        <end position="63"/>
    </location>
</feature>
<dbReference type="EMBL" id="JBHTAI010000035">
    <property type="protein sequence ID" value="MFC7153437.1"/>
    <property type="molecule type" value="Genomic_DNA"/>
</dbReference>
<gene>
    <name evidence="8" type="ORF">ACFQMJ_33345</name>
</gene>
<evidence type="ECO:0000256" key="2">
    <source>
        <dbReference type="ARBA" id="ARBA00008814"/>
    </source>
</evidence>
<dbReference type="Gene3D" id="3.40.50.1980">
    <property type="entry name" value="Nitrogenase molybdenum iron protein domain"/>
    <property type="match status" value="2"/>
</dbReference>
<evidence type="ECO:0000256" key="3">
    <source>
        <dbReference type="ARBA" id="ARBA00022448"/>
    </source>
</evidence>
<sequence>MTKSFRISKWAAAAAIAAVLAIGLIGCSSNGNNGEASPGAAENTNSPTPAPSQAAAESSPAASADSFNATIDTKFGQVNITEQPKRVVALGWGDAETLLSLGVEPVGASDWLAFGGNGVGPWLEGAYQTPPTILGTLELDYEQIAALQPDLILDVKSSGDETRYKRLSEIATTVGVPADGDNYLTSANEQVEMIAKALGKEEEGQALLKKVDDAFAKAAEENPEFSDKTIVVAAYSSDGFGAYVQGDARIDFMTRLGFKTKEEIEKLATGTFYVKVSDEQLDLLDADVTIVMPIWVDPQEITDNKLFQKIPSVVAGRSIILDENTANAFSTGTIPSLLWTIEHLPTQIKALAQPGA</sequence>
<feature type="domain" description="Fe/B12 periplasmic-binding" evidence="7">
    <location>
        <begin position="86"/>
        <end position="352"/>
    </location>
</feature>
<evidence type="ECO:0000256" key="1">
    <source>
        <dbReference type="ARBA" id="ARBA00004196"/>
    </source>
</evidence>
<feature type="compositionally biased region" description="Low complexity" evidence="5">
    <location>
        <begin position="51"/>
        <end position="63"/>
    </location>
</feature>
<keyword evidence="3" id="KW-0813">Transport</keyword>
<keyword evidence="9" id="KW-1185">Reference proteome</keyword>
<dbReference type="InterPro" id="IPR051313">
    <property type="entry name" value="Bact_iron-sidero_bind"/>
</dbReference>
<evidence type="ECO:0000313" key="9">
    <source>
        <dbReference type="Proteomes" id="UP001596378"/>
    </source>
</evidence>
<dbReference type="Proteomes" id="UP001596378">
    <property type="component" value="Unassembled WGS sequence"/>
</dbReference>
<evidence type="ECO:0000259" key="7">
    <source>
        <dbReference type="PROSITE" id="PS50983"/>
    </source>
</evidence>
<comment type="caution">
    <text evidence="8">The sequence shown here is derived from an EMBL/GenBank/DDBJ whole genome shotgun (WGS) entry which is preliminary data.</text>
</comment>
<organism evidence="8 9">
    <name type="scientific">Cohnella cellulosilytica</name>
    <dbReference type="NCBI Taxonomy" id="986710"/>
    <lineage>
        <taxon>Bacteria</taxon>
        <taxon>Bacillati</taxon>
        <taxon>Bacillota</taxon>
        <taxon>Bacilli</taxon>
        <taxon>Bacillales</taxon>
        <taxon>Paenibacillaceae</taxon>
        <taxon>Cohnella</taxon>
    </lineage>
</organism>
<protein>
    <submittedName>
        <fullName evidence="8">Iron-siderophore ABC transporter substrate-binding protein</fullName>
    </submittedName>
</protein>
<dbReference type="PANTHER" id="PTHR30532">
    <property type="entry name" value="IRON III DICITRATE-BINDING PERIPLASMIC PROTEIN"/>
    <property type="match status" value="1"/>
</dbReference>
<dbReference type="InterPro" id="IPR002491">
    <property type="entry name" value="ABC_transptr_periplasmic_BD"/>
</dbReference>
<feature type="signal peptide" evidence="6">
    <location>
        <begin position="1"/>
        <end position="33"/>
    </location>
</feature>
<evidence type="ECO:0000256" key="4">
    <source>
        <dbReference type="ARBA" id="ARBA00022729"/>
    </source>
</evidence>
<keyword evidence="4 6" id="KW-0732">Signal</keyword>
<evidence type="ECO:0000256" key="5">
    <source>
        <dbReference type="SAM" id="MobiDB-lite"/>
    </source>
</evidence>
<reference evidence="9" key="1">
    <citation type="journal article" date="2019" name="Int. J. Syst. Evol. Microbiol.">
        <title>The Global Catalogue of Microorganisms (GCM) 10K type strain sequencing project: providing services to taxonomists for standard genome sequencing and annotation.</title>
        <authorList>
            <consortium name="The Broad Institute Genomics Platform"/>
            <consortium name="The Broad Institute Genome Sequencing Center for Infectious Disease"/>
            <person name="Wu L."/>
            <person name="Ma J."/>
        </authorList>
    </citation>
    <scope>NUCLEOTIDE SEQUENCE [LARGE SCALE GENOMIC DNA]</scope>
    <source>
        <strain evidence="9">KCTC 12907</strain>
    </source>
</reference>
<evidence type="ECO:0000313" key="8">
    <source>
        <dbReference type="EMBL" id="MFC7153437.1"/>
    </source>
</evidence>
<dbReference type="RefSeq" id="WP_378051995.1">
    <property type="nucleotide sequence ID" value="NZ_JBHMDN010000040.1"/>
</dbReference>
<dbReference type="SUPFAM" id="SSF53807">
    <property type="entry name" value="Helical backbone' metal receptor"/>
    <property type="match status" value="1"/>
</dbReference>
<name>A0ABW2FMJ6_9BACL</name>
<proteinExistence type="inferred from homology"/>
<accession>A0ABW2FMJ6</accession>
<comment type="similarity">
    <text evidence="2">Belongs to the bacterial solute-binding protein 8 family.</text>
</comment>
<dbReference type="PROSITE" id="PS51257">
    <property type="entry name" value="PROKAR_LIPOPROTEIN"/>
    <property type="match status" value="1"/>
</dbReference>
<dbReference type="Pfam" id="PF01497">
    <property type="entry name" value="Peripla_BP_2"/>
    <property type="match status" value="1"/>
</dbReference>
<feature type="chain" id="PRO_5047108038" evidence="6">
    <location>
        <begin position="34"/>
        <end position="356"/>
    </location>
</feature>
<dbReference type="PANTHER" id="PTHR30532:SF24">
    <property type="entry name" value="FERRIC ENTEROBACTIN-BINDING PERIPLASMIC PROTEIN FEPB"/>
    <property type="match status" value="1"/>
</dbReference>
<comment type="subcellular location">
    <subcellularLocation>
        <location evidence="1">Cell envelope</location>
    </subcellularLocation>
</comment>
<evidence type="ECO:0000256" key="6">
    <source>
        <dbReference type="SAM" id="SignalP"/>
    </source>
</evidence>
<dbReference type="CDD" id="cd01146">
    <property type="entry name" value="FhuD"/>
    <property type="match status" value="1"/>
</dbReference>